<gene>
    <name evidence="1" type="ORF">SDC9_111777</name>
</gene>
<proteinExistence type="predicted"/>
<dbReference type="AlphaFoldDB" id="A0A645BI81"/>
<name>A0A645BI81_9ZZZZ</name>
<dbReference type="EMBL" id="VSSQ01020205">
    <property type="protein sequence ID" value="MPM64886.1"/>
    <property type="molecule type" value="Genomic_DNA"/>
</dbReference>
<organism evidence="1">
    <name type="scientific">bioreactor metagenome</name>
    <dbReference type="NCBI Taxonomy" id="1076179"/>
    <lineage>
        <taxon>unclassified sequences</taxon>
        <taxon>metagenomes</taxon>
        <taxon>ecological metagenomes</taxon>
    </lineage>
</organism>
<comment type="caution">
    <text evidence="1">The sequence shown here is derived from an EMBL/GenBank/DDBJ whole genome shotgun (WGS) entry which is preliminary data.</text>
</comment>
<reference evidence="1" key="1">
    <citation type="submission" date="2019-08" db="EMBL/GenBank/DDBJ databases">
        <authorList>
            <person name="Kucharzyk K."/>
            <person name="Murdoch R.W."/>
            <person name="Higgins S."/>
            <person name="Loffler F."/>
        </authorList>
    </citation>
    <scope>NUCLEOTIDE SEQUENCE</scope>
</reference>
<protein>
    <submittedName>
        <fullName evidence="1">Uncharacterized protein</fullName>
    </submittedName>
</protein>
<accession>A0A645BI81</accession>
<evidence type="ECO:0000313" key="1">
    <source>
        <dbReference type="EMBL" id="MPM64886.1"/>
    </source>
</evidence>
<sequence length="188" mass="21721">MPAAPSNEEIASRELILNYVGLAWNFMIANLYDGRTFSINDEIASEKLLKKYFQDNAASPNKLAEAFNSFLLRVILARKYALRNPDRFIPTPRVWLDPTFKYGFSGTETWLTAVNKKYEAQKEYYSNVKLVATLYRQFAANPGIFDFVSARQTLGKFKNKEYLKMFDEAVIKHPMVKDIYQKMTTING</sequence>